<dbReference type="STRING" id="1338436.LK10_01730"/>
<sequence length="176" mass="18285">MGWRSLPGVLASLVGFLKWQDGGMPALDEIWNSIGPLWAAVNESEWAESGPAPSVDGGEATVFAARTADVEQPPQLPEGGDVVGAPLGPYDAVEVTLFGRAAARGRIAFGDSVAVVGHFDFEKGTDPDVLGPALVSALAEEAFLEGAEVIYTVVEASQAPSYLGTGWTEAGRLTRS</sequence>
<gene>
    <name evidence="1" type="ORF">LK10_01730</name>
</gene>
<dbReference type="EMBL" id="JTDL01000033">
    <property type="protein sequence ID" value="KHL05171.1"/>
    <property type="molecule type" value="Genomic_DNA"/>
</dbReference>
<evidence type="ECO:0000313" key="2">
    <source>
        <dbReference type="Proteomes" id="UP000030982"/>
    </source>
</evidence>
<proteinExistence type="predicted"/>
<accession>A0A0B2ANE8</accession>
<dbReference type="Proteomes" id="UP000030982">
    <property type="component" value="Unassembled WGS sequence"/>
</dbReference>
<dbReference type="AlphaFoldDB" id="A0A0B2ANE8"/>
<comment type="caution">
    <text evidence="1">The sequence shown here is derived from an EMBL/GenBank/DDBJ whole genome shotgun (WGS) entry which is preliminary data.</text>
</comment>
<reference evidence="1 2" key="1">
    <citation type="submission" date="2014-09" db="EMBL/GenBank/DDBJ databases">
        <title>Genome sequence of Sinomonas sp. MUSC 117.</title>
        <authorList>
            <person name="Lee L.-H."/>
        </authorList>
    </citation>
    <scope>NUCLEOTIDE SEQUENCE [LARGE SCALE GENOMIC DNA]</scope>
    <source>
        <strain evidence="1 2">MUSC 117</strain>
    </source>
</reference>
<keyword evidence="2" id="KW-1185">Reference proteome</keyword>
<protein>
    <submittedName>
        <fullName evidence="1">Uncharacterized protein</fullName>
    </submittedName>
</protein>
<organism evidence="1 2">
    <name type="scientific">Sinomonas humi</name>
    <dbReference type="NCBI Taxonomy" id="1338436"/>
    <lineage>
        <taxon>Bacteria</taxon>
        <taxon>Bacillati</taxon>
        <taxon>Actinomycetota</taxon>
        <taxon>Actinomycetes</taxon>
        <taxon>Micrococcales</taxon>
        <taxon>Micrococcaceae</taxon>
        <taxon>Sinomonas</taxon>
    </lineage>
</organism>
<name>A0A0B2ANE8_9MICC</name>
<evidence type="ECO:0000313" key="1">
    <source>
        <dbReference type="EMBL" id="KHL05171.1"/>
    </source>
</evidence>